<comment type="caution">
    <text evidence="7">The sequence shown here is derived from an EMBL/GenBank/DDBJ whole genome shotgun (WGS) entry which is preliminary data.</text>
</comment>
<evidence type="ECO:0000313" key="8">
    <source>
        <dbReference type="Proteomes" id="UP000654304"/>
    </source>
</evidence>
<dbReference type="Pfam" id="PF13302">
    <property type="entry name" value="Acetyltransf_3"/>
    <property type="match status" value="1"/>
</dbReference>
<feature type="domain" description="ATP-grasp" evidence="5">
    <location>
        <begin position="495"/>
        <end position="531"/>
    </location>
</feature>
<dbReference type="InterPro" id="IPR016181">
    <property type="entry name" value="Acyl_CoA_acyltransferase"/>
</dbReference>
<dbReference type="EMBL" id="JACOGD010000001">
    <property type="protein sequence ID" value="MBC3930610.1"/>
    <property type="molecule type" value="Genomic_DNA"/>
</dbReference>
<reference evidence="7 8" key="1">
    <citation type="submission" date="2020-08" db="EMBL/GenBank/DDBJ databases">
        <title>Novel species isolated from subtropical streams in China.</title>
        <authorList>
            <person name="Lu H."/>
        </authorList>
    </citation>
    <scope>NUCLEOTIDE SEQUENCE [LARGE SCALE GENOMIC DNA]</scope>
    <source>
        <strain evidence="7 8">CY22W</strain>
    </source>
</reference>
<sequence>MDKHYLSSLFSPQSIVVFAGPQEPSEQQPDQALEQPGSLARVLVADLQESGFQGPVSYLDISMTGTLGDLAASRADLALIALPNAQLADALEVVGRIQCRAAVILSNGVDSQLAAHLYQIARQHNIHLLGPNCMGFQRPKNQLNASVLGKLARPGSIAVVSQSGALASSILDWAAKSGIGFSAVVSLGANTVVDIAQVLDFLAEDRHTQSIVVYLEGIRHARRFMSSLRAAANAKPVIVLKAGRQPDGSKAALTHSGAIVGSDAIFDAALQRAGAVRVRSMVQMFAAIKCLSARYLPVGRRLAIISNGGGPAVLAADVLNELGLQLATLTSSDAEQLTARLSPLACVRDILDLGQDADASHFRAAIQACAHSQQVDGMLVILSPTPGIDTGTIAQALADEQPNVGKTMISCWMGDEQVADARKILYRAAIPSFRTPEAAVDAFHHISLFHQNQQLLRQVPSPLSQLAKPDIEGARILIESVLAERRKILTEMESKALLAAFHIPVTKTILARSATEAMLVANQLGYPVALKIDTPDIPHKSDVQGVALNISNAAAVRDTWQDMQTRVSRLCPDAKIHGVTVQNMSGKPDGRELFIGVSTDELFGPVISFGVGGVMIELLTDRSLELPPLNQFLVHRLIDRVRSSSILQAWRGAPAVDREALEQILLRVSEIVCALPQLREMDINPVIVDEDGAVVVDARIVIDNVALKPGNYEHLAISPYPSDSEMEFPLRDGSRYIVRPLHPHDADMLQTLVRGLSDESRYFRFVSSIKELSERMLAKFTLIDYDREMALVAIYPERSALPDGGFAETEKIIGVSRYVTNPDKSSCEFSLLIADEFSGQGLGSRMMLSIIEVARKRGLSQIEGLVLTKNASMLKLMRSLDFRIQAYEDDPDFRLCVKSL</sequence>
<proteinExistence type="predicted"/>
<dbReference type="SUPFAM" id="SSF51735">
    <property type="entry name" value="NAD(P)-binding Rossmann-fold domains"/>
    <property type="match status" value="1"/>
</dbReference>
<evidence type="ECO:0000256" key="2">
    <source>
        <dbReference type="ARBA" id="ARBA00022741"/>
    </source>
</evidence>
<evidence type="ECO:0000256" key="4">
    <source>
        <dbReference type="PROSITE-ProRule" id="PRU00409"/>
    </source>
</evidence>
<dbReference type="Pfam" id="PF13607">
    <property type="entry name" value="Succ_CoA_lig"/>
    <property type="match status" value="1"/>
</dbReference>
<dbReference type="SUPFAM" id="SSF56059">
    <property type="entry name" value="Glutathione synthetase ATP-binding domain-like"/>
    <property type="match status" value="1"/>
</dbReference>
<keyword evidence="8" id="KW-1185">Reference proteome</keyword>
<dbReference type="PANTHER" id="PTHR43334:SF1">
    <property type="entry name" value="3-HYDROXYPROPIONATE--COA LIGASE [ADP-FORMING]"/>
    <property type="match status" value="1"/>
</dbReference>
<keyword evidence="2 4" id="KW-0547">Nucleotide-binding</keyword>
<dbReference type="InterPro" id="IPR000182">
    <property type="entry name" value="GNAT_dom"/>
</dbReference>
<evidence type="ECO:0000313" key="7">
    <source>
        <dbReference type="EMBL" id="MBC3930610.1"/>
    </source>
</evidence>
<dbReference type="PROSITE" id="PS50975">
    <property type="entry name" value="ATP_GRASP"/>
    <property type="match status" value="1"/>
</dbReference>
<keyword evidence="3 4" id="KW-0067">ATP-binding</keyword>
<dbReference type="InterPro" id="IPR051538">
    <property type="entry name" value="Acyl-CoA_Synth/Transferase"/>
</dbReference>
<evidence type="ECO:0000256" key="1">
    <source>
        <dbReference type="ARBA" id="ARBA00022598"/>
    </source>
</evidence>
<dbReference type="Gene3D" id="3.40.50.261">
    <property type="entry name" value="Succinyl-CoA synthetase domains"/>
    <property type="match status" value="2"/>
</dbReference>
<dbReference type="Gene3D" id="3.40.630.30">
    <property type="match status" value="1"/>
</dbReference>
<dbReference type="InterPro" id="IPR011761">
    <property type="entry name" value="ATP-grasp"/>
</dbReference>
<dbReference type="RefSeq" id="WP_186902460.1">
    <property type="nucleotide sequence ID" value="NZ_JACOGD010000001.1"/>
</dbReference>
<gene>
    <name evidence="7" type="ORF">H8K43_02905</name>
</gene>
<feature type="domain" description="N-acetyltransferase" evidence="6">
    <location>
        <begin position="736"/>
        <end position="900"/>
    </location>
</feature>
<dbReference type="SUPFAM" id="SSF55729">
    <property type="entry name" value="Acyl-CoA N-acyltransferases (Nat)"/>
    <property type="match status" value="1"/>
</dbReference>
<dbReference type="CDD" id="cd04301">
    <property type="entry name" value="NAT_SF"/>
    <property type="match status" value="1"/>
</dbReference>
<dbReference type="PANTHER" id="PTHR43334">
    <property type="entry name" value="ACETATE--COA LIGASE [ADP-FORMING]"/>
    <property type="match status" value="1"/>
</dbReference>
<dbReference type="Pfam" id="PF13549">
    <property type="entry name" value="ATP-grasp_5"/>
    <property type="match status" value="1"/>
</dbReference>
<evidence type="ECO:0000259" key="6">
    <source>
        <dbReference type="PROSITE" id="PS51186"/>
    </source>
</evidence>
<evidence type="ECO:0000256" key="3">
    <source>
        <dbReference type="ARBA" id="ARBA00022840"/>
    </source>
</evidence>
<dbReference type="InterPro" id="IPR016102">
    <property type="entry name" value="Succinyl-CoA_synth-like"/>
</dbReference>
<accession>A0ABR7A131</accession>
<dbReference type="PROSITE" id="PS51186">
    <property type="entry name" value="GNAT"/>
    <property type="match status" value="1"/>
</dbReference>
<dbReference type="Gene3D" id="3.30.470.20">
    <property type="entry name" value="ATP-grasp fold, B domain"/>
    <property type="match status" value="1"/>
</dbReference>
<dbReference type="Gene3D" id="3.30.1490.20">
    <property type="entry name" value="ATP-grasp fold, A domain"/>
    <property type="match status" value="1"/>
</dbReference>
<keyword evidence="1 7" id="KW-0436">Ligase</keyword>
<dbReference type="GO" id="GO:0016874">
    <property type="term" value="F:ligase activity"/>
    <property type="evidence" value="ECO:0007669"/>
    <property type="project" value="UniProtKB-KW"/>
</dbReference>
<organism evidence="7 8">
    <name type="scientific">Undibacterium curvum</name>
    <dbReference type="NCBI Taxonomy" id="2762294"/>
    <lineage>
        <taxon>Bacteria</taxon>
        <taxon>Pseudomonadati</taxon>
        <taxon>Pseudomonadota</taxon>
        <taxon>Betaproteobacteria</taxon>
        <taxon>Burkholderiales</taxon>
        <taxon>Oxalobacteraceae</taxon>
        <taxon>Undibacterium</taxon>
    </lineage>
</organism>
<dbReference type="InterPro" id="IPR032875">
    <property type="entry name" value="Succ_CoA_lig_flav_dom"/>
</dbReference>
<dbReference type="Gene3D" id="3.40.50.720">
    <property type="entry name" value="NAD(P)-binding Rossmann-like Domain"/>
    <property type="match status" value="1"/>
</dbReference>
<protein>
    <submittedName>
        <fullName evidence="7">Bifunctional acetate--CoA ligase family protein/GNAT family N-acetyltransferase</fullName>
    </submittedName>
</protein>
<name>A0ABR7A131_9BURK</name>
<dbReference type="InterPro" id="IPR036291">
    <property type="entry name" value="NAD(P)-bd_dom_sf"/>
</dbReference>
<dbReference type="Proteomes" id="UP000654304">
    <property type="component" value="Unassembled WGS sequence"/>
</dbReference>
<dbReference type="SUPFAM" id="SSF52210">
    <property type="entry name" value="Succinyl-CoA synthetase domains"/>
    <property type="match status" value="2"/>
</dbReference>
<dbReference type="InterPro" id="IPR013815">
    <property type="entry name" value="ATP_grasp_subdomain_1"/>
</dbReference>
<evidence type="ECO:0000259" key="5">
    <source>
        <dbReference type="PROSITE" id="PS50975"/>
    </source>
</evidence>